<name>A0ABX0IVX1_9FLAO</name>
<dbReference type="InterPro" id="IPR038712">
    <property type="entry name" value="PixA-like_sf"/>
</dbReference>
<evidence type="ECO:0008006" key="3">
    <source>
        <dbReference type="Google" id="ProtNLM"/>
    </source>
</evidence>
<sequence>MTKIINILSVIDVETILTNKLPEGTLTNPTNLGSYSTSDIYVYMITSRGYIDSTDKTRADSELVIDANIGDTIQWELTCPGSGLEHDAIIANVILGSQPNPVSISPPVSVVTNRHIFDKAGIPGYQVVQQTDYTSNVKASGTTQYSIIFQIMDNLGNSLGYYSWDPFVKVPNEGDYLKTREAYLKKQEAVV</sequence>
<dbReference type="RefSeq" id="WP_140964370.1">
    <property type="nucleotide sequence ID" value="NZ_VEVQ02000019.1"/>
</dbReference>
<evidence type="ECO:0000313" key="1">
    <source>
        <dbReference type="EMBL" id="NHN27863.1"/>
    </source>
</evidence>
<organism evidence="1 2">
    <name type="scientific">Flavobacterium jejuense</name>
    <dbReference type="NCBI Taxonomy" id="1544455"/>
    <lineage>
        <taxon>Bacteria</taxon>
        <taxon>Pseudomonadati</taxon>
        <taxon>Bacteroidota</taxon>
        <taxon>Flavobacteriia</taxon>
        <taxon>Flavobacteriales</taxon>
        <taxon>Flavobacteriaceae</taxon>
        <taxon>Flavobacterium</taxon>
    </lineage>
</organism>
<evidence type="ECO:0000313" key="2">
    <source>
        <dbReference type="Proteomes" id="UP000817854"/>
    </source>
</evidence>
<dbReference type="Pfam" id="PF12306">
    <property type="entry name" value="PixA"/>
    <property type="match status" value="1"/>
</dbReference>
<dbReference type="Gene3D" id="2.60.40.3910">
    <property type="entry name" value="Inclusion body protein"/>
    <property type="match status" value="1"/>
</dbReference>
<comment type="caution">
    <text evidence="1">The sequence shown here is derived from an EMBL/GenBank/DDBJ whole genome shotgun (WGS) entry which is preliminary data.</text>
</comment>
<reference evidence="1 2" key="3">
    <citation type="submission" date="2020-02" db="EMBL/GenBank/DDBJ databases">
        <title>Flavobacterium profundi sp. nov., isolated from a deep-sea seamount.</title>
        <authorList>
            <person name="Zhang D.-C."/>
        </authorList>
    </citation>
    <scope>NUCLEOTIDE SEQUENCE [LARGE SCALE GENOMIC DNA]</scope>
    <source>
        <strain evidence="1 2">EC11</strain>
    </source>
</reference>
<dbReference type="InterPro" id="IPR021087">
    <property type="entry name" value="Uncharacterised_PixA/AidA"/>
</dbReference>
<gene>
    <name evidence="1" type="ORF">FIA58_019470</name>
</gene>
<accession>A0ABX0IVX1</accession>
<dbReference type="EMBL" id="VEVQ02000019">
    <property type="protein sequence ID" value="NHN27863.1"/>
    <property type="molecule type" value="Genomic_DNA"/>
</dbReference>
<dbReference type="Proteomes" id="UP000817854">
    <property type="component" value="Unassembled WGS sequence"/>
</dbReference>
<reference evidence="2" key="1">
    <citation type="submission" date="2019-05" db="EMBL/GenBank/DDBJ databases">
        <title>Flavobacterium profundi sp. nov., isolated from a deep-sea seamount.</title>
        <authorList>
            <person name="Zhang D.-C."/>
        </authorList>
    </citation>
    <scope>NUCLEOTIDE SEQUENCE [LARGE SCALE GENOMIC DNA]</scope>
    <source>
        <strain evidence="2">EC11</strain>
    </source>
</reference>
<proteinExistence type="predicted"/>
<protein>
    <recommendedName>
        <fullName evidence="3">Inclusion body protein</fullName>
    </recommendedName>
</protein>
<keyword evidence="2" id="KW-1185">Reference proteome</keyword>
<reference evidence="1 2" key="2">
    <citation type="submission" date="2019-05" db="EMBL/GenBank/DDBJ databases">
        <authorList>
            <person name="Lianzixin W."/>
        </authorList>
    </citation>
    <scope>NUCLEOTIDE SEQUENCE [LARGE SCALE GENOMIC DNA]</scope>
    <source>
        <strain evidence="1 2">EC11</strain>
    </source>
</reference>